<feature type="signal peptide" evidence="1">
    <location>
        <begin position="1"/>
        <end position="15"/>
    </location>
</feature>
<dbReference type="AlphaFoldDB" id="A0AAN8G0H7"/>
<protein>
    <submittedName>
        <fullName evidence="2">Uncharacterized protein</fullName>
    </submittedName>
</protein>
<comment type="caution">
    <text evidence="2">The sequence shown here is derived from an EMBL/GenBank/DDBJ whole genome shotgun (WGS) entry which is preliminary data.</text>
</comment>
<sequence>MWFVVALLLVTSSYAQDFTKPSNRGNLTKEAKQAFKELNEKYNDKMKWDKELAKEALKEAEQRWSSKQPLIIYRKRKFESGATLKVKEMIEKTLEDLFKKYGMWLRYLPAQTRYGCNGVIKFGTEITAVCVYTEN</sequence>
<evidence type="ECO:0000256" key="1">
    <source>
        <dbReference type="SAM" id="SignalP"/>
    </source>
</evidence>
<name>A0AAN8G0H7_TRICO</name>
<evidence type="ECO:0000313" key="3">
    <source>
        <dbReference type="Proteomes" id="UP001331761"/>
    </source>
</evidence>
<feature type="chain" id="PRO_5042884201" evidence="1">
    <location>
        <begin position="16"/>
        <end position="135"/>
    </location>
</feature>
<keyword evidence="3" id="KW-1185">Reference proteome</keyword>
<organism evidence="2 3">
    <name type="scientific">Trichostrongylus colubriformis</name>
    <name type="common">Black scour worm</name>
    <dbReference type="NCBI Taxonomy" id="6319"/>
    <lineage>
        <taxon>Eukaryota</taxon>
        <taxon>Metazoa</taxon>
        <taxon>Ecdysozoa</taxon>
        <taxon>Nematoda</taxon>
        <taxon>Chromadorea</taxon>
        <taxon>Rhabditida</taxon>
        <taxon>Rhabditina</taxon>
        <taxon>Rhabditomorpha</taxon>
        <taxon>Strongyloidea</taxon>
        <taxon>Trichostrongylidae</taxon>
        <taxon>Trichostrongylus</taxon>
    </lineage>
</organism>
<dbReference type="EMBL" id="WIXE01002431">
    <property type="protein sequence ID" value="KAK5984822.1"/>
    <property type="molecule type" value="Genomic_DNA"/>
</dbReference>
<reference evidence="2 3" key="1">
    <citation type="submission" date="2019-10" db="EMBL/GenBank/DDBJ databases">
        <title>Assembly and Annotation for the nematode Trichostrongylus colubriformis.</title>
        <authorList>
            <person name="Martin J."/>
        </authorList>
    </citation>
    <scope>NUCLEOTIDE SEQUENCE [LARGE SCALE GENOMIC DNA]</scope>
    <source>
        <strain evidence="2">G859</strain>
        <tissue evidence="2">Whole worm</tissue>
    </source>
</reference>
<accession>A0AAN8G0H7</accession>
<keyword evidence="1" id="KW-0732">Signal</keyword>
<evidence type="ECO:0000313" key="2">
    <source>
        <dbReference type="EMBL" id="KAK5984822.1"/>
    </source>
</evidence>
<proteinExistence type="predicted"/>
<gene>
    <name evidence="2" type="ORF">GCK32_006242</name>
</gene>
<dbReference type="Proteomes" id="UP001331761">
    <property type="component" value="Unassembled WGS sequence"/>
</dbReference>